<feature type="transmembrane region" description="Helical" evidence="1">
    <location>
        <begin position="87"/>
        <end position="111"/>
    </location>
</feature>
<sequence>MGRDVFVQFMEQSMIFPVILFIVIAFQGVLAIRMYFATKLILKPETRPCGLNRCRWWGYGSLLFVILSFLDLFTITYLLAFDAYKRFSTIFFLTIINLVEITFRVFGLFVVRKLLRSFQLLPSSL</sequence>
<keyword evidence="3" id="KW-1185">Reference proteome</keyword>
<feature type="transmembrane region" description="Helical" evidence="1">
    <location>
        <begin position="56"/>
        <end position="81"/>
    </location>
</feature>
<reference evidence="2" key="1">
    <citation type="submission" date="2021-06" db="EMBL/GenBank/DDBJ databases">
        <authorList>
            <person name="Hodson N. C."/>
            <person name="Mongue J. A."/>
            <person name="Jaron S. K."/>
        </authorList>
    </citation>
    <scope>NUCLEOTIDE SEQUENCE</scope>
</reference>
<evidence type="ECO:0000313" key="2">
    <source>
        <dbReference type="EMBL" id="CAG7785012.1"/>
    </source>
</evidence>
<accession>A0A8J2KHP3</accession>
<dbReference type="AlphaFoldDB" id="A0A8J2KHP3"/>
<gene>
    <name evidence="2" type="ORF">AFUS01_LOCUS23664</name>
</gene>
<evidence type="ECO:0000313" key="3">
    <source>
        <dbReference type="Proteomes" id="UP000708208"/>
    </source>
</evidence>
<organism evidence="2 3">
    <name type="scientific">Allacma fusca</name>
    <dbReference type="NCBI Taxonomy" id="39272"/>
    <lineage>
        <taxon>Eukaryota</taxon>
        <taxon>Metazoa</taxon>
        <taxon>Ecdysozoa</taxon>
        <taxon>Arthropoda</taxon>
        <taxon>Hexapoda</taxon>
        <taxon>Collembola</taxon>
        <taxon>Symphypleona</taxon>
        <taxon>Sminthuridae</taxon>
        <taxon>Allacma</taxon>
    </lineage>
</organism>
<comment type="caution">
    <text evidence="2">The sequence shown here is derived from an EMBL/GenBank/DDBJ whole genome shotgun (WGS) entry which is preliminary data.</text>
</comment>
<keyword evidence="1" id="KW-1133">Transmembrane helix</keyword>
<keyword evidence="1" id="KW-0472">Membrane</keyword>
<name>A0A8J2KHP3_9HEXA</name>
<proteinExistence type="predicted"/>
<keyword evidence="1" id="KW-0812">Transmembrane</keyword>
<dbReference type="EMBL" id="CAJVCH010287200">
    <property type="protein sequence ID" value="CAG7785012.1"/>
    <property type="molecule type" value="Genomic_DNA"/>
</dbReference>
<evidence type="ECO:0000256" key="1">
    <source>
        <dbReference type="SAM" id="Phobius"/>
    </source>
</evidence>
<feature type="transmembrane region" description="Helical" evidence="1">
    <location>
        <begin position="14"/>
        <end position="36"/>
    </location>
</feature>
<protein>
    <submittedName>
        <fullName evidence="2">Uncharacterized protein</fullName>
    </submittedName>
</protein>
<dbReference type="Proteomes" id="UP000708208">
    <property type="component" value="Unassembled WGS sequence"/>
</dbReference>